<dbReference type="GO" id="GO:0000976">
    <property type="term" value="F:transcription cis-regulatory region binding"/>
    <property type="evidence" value="ECO:0007669"/>
    <property type="project" value="TreeGrafter"/>
</dbReference>
<dbReference type="Gene3D" id="1.10.260.40">
    <property type="entry name" value="lambda repressor-like DNA-binding domains"/>
    <property type="match status" value="1"/>
</dbReference>
<dbReference type="Pfam" id="PF13377">
    <property type="entry name" value="Peripla_BP_3"/>
    <property type="match status" value="1"/>
</dbReference>
<dbReference type="InterPro" id="IPR000843">
    <property type="entry name" value="HTH_LacI"/>
</dbReference>
<dbReference type="FunFam" id="1.10.260.40:FF:000002">
    <property type="entry name" value="HTH-type transcriptional repressor PurR"/>
    <property type="match status" value="1"/>
</dbReference>
<dbReference type="AlphaFoldDB" id="E7GCD7"/>
<dbReference type="SMART" id="SM00354">
    <property type="entry name" value="HTH_LACI"/>
    <property type="match status" value="1"/>
</dbReference>
<dbReference type="PANTHER" id="PTHR30146:SF150">
    <property type="entry name" value="ARABINOSE METABOLISM TRANSCRIPTIONAL REPRESSOR"/>
    <property type="match status" value="1"/>
</dbReference>
<dbReference type="PANTHER" id="PTHR30146">
    <property type="entry name" value="LACI-RELATED TRANSCRIPTIONAL REPRESSOR"/>
    <property type="match status" value="1"/>
</dbReference>
<dbReference type="InterPro" id="IPR010982">
    <property type="entry name" value="Lambda_DNA-bd_dom_sf"/>
</dbReference>
<name>E7GCD7_9FIRM</name>
<dbReference type="SUPFAM" id="SSF47413">
    <property type="entry name" value="lambda repressor-like DNA-binding domains"/>
    <property type="match status" value="1"/>
</dbReference>
<dbReference type="Pfam" id="PF00356">
    <property type="entry name" value="LacI"/>
    <property type="match status" value="1"/>
</dbReference>
<protein>
    <submittedName>
        <fullName evidence="5">Catabolite control protein A</fullName>
    </submittedName>
</protein>
<dbReference type="PROSITE" id="PS00356">
    <property type="entry name" value="HTH_LACI_1"/>
    <property type="match status" value="1"/>
</dbReference>
<dbReference type="EMBL" id="ADKX01000039">
    <property type="protein sequence ID" value="EFW04146.1"/>
    <property type="molecule type" value="Genomic_DNA"/>
</dbReference>
<feature type="domain" description="HTH lacI-type" evidence="4">
    <location>
        <begin position="5"/>
        <end position="59"/>
    </location>
</feature>
<evidence type="ECO:0000256" key="2">
    <source>
        <dbReference type="ARBA" id="ARBA00023125"/>
    </source>
</evidence>
<dbReference type="CDD" id="cd01392">
    <property type="entry name" value="HTH_LacI"/>
    <property type="match status" value="1"/>
</dbReference>
<dbReference type="Proteomes" id="UP000003157">
    <property type="component" value="Unassembled WGS sequence"/>
</dbReference>
<evidence type="ECO:0000259" key="4">
    <source>
        <dbReference type="PROSITE" id="PS50932"/>
    </source>
</evidence>
<sequence>MGKNVTIYDVAREAGVSLATVSRVINGSNVVKPGTRDRVMDAIQRLDFKPNQIARGLATSKTTTIAIVFPQSLFAHVKDMIGGIGDTSRRLDYNVSIYTTDEIGDGNPIETVIEKVVKSRADGVILFNNEEIEQEIELVNKYKIPSVVIGACVSSQYMGSIFVDSKKIAYDIVNEYLNRGQSDIAFVSPKQNLIKTDDMISGIVQAYQEHNLTFDTDKQIIHTSTHYEKSYPQFLEYFKTHKHDVVFTGYDKEAVAVVNAAIDNGIQIPEDMEVIGMMNTSYALICRPALTSIHVPVYDMGALAVRLLTKILNEEEIDTKEVPVQHLMMPRGTTK</sequence>
<keyword evidence="3" id="KW-0804">Transcription</keyword>
<dbReference type="HOGENOM" id="CLU_037628_6_0_9"/>
<dbReference type="RefSeq" id="WP_008789517.1">
    <property type="nucleotide sequence ID" value="NZ_AKCB01000001.1"/>
</dbReference>
<reference evidence="5 6" key="1">
    <citation type="submission" date="2010-12" db="EMBL/GenBank/DDBJ databases">
        <title>The Genome Sequence of Coprobacillus sp. strain 29_1.</title>
        <authorList>
            <consortium name="The Broad Institute Genome Sequencing Platform"/>
            <person name="Earl A."/>
            <person name="Ward D."/>
            <person name="Feldgarden M."/>
            <person name="Gevers D."/>
            <person name="Daigneault M."/>
            <person name="Sibley C.D."/>
            <person name="White A."/>
            <person name="Strauss J."/>
            <person name="Allen-Vercoe E."/>
            <person name="Young S.K."/>
            <person name="Zeng Q."/>
            <person name="Gargeya S."/>
            <person name="Fitzgerald M."/>
            <person name="Haas B."/>
            <person name="Abouelleil A."/>
            <person name="Alvarado L."/>
            <person name="Arachchi H.M."/>
            <person name="Berlin A."/>
            <person name="Brown A."/>
            <person name="Chapman S.B."/>
            <person name="Chen Z."/>
            <person name="Dunbar C."/>
            <person name="Freedman E."/>
            <person name="Gearin G."/>
            <person name="Gellesch M."/>
            <person name="Goldberg J."/>
            <person name="Griggs A."/>
            <person name="Gujja S."/>
            <person name="Heilman E."/>
            <person name="Heiman D."/>
            <person name="Howarth C."/>
            <person name="Larson L."/>
            <person name="Lui A."/>
            <person name="MacDonald P.J.P."/>
            <person name="Mehta T."/>
            <person name="Montmayeur A."/>
            <person name="Murphy C."/>
            <person name="Neiman D."/>
            <person name="Pearson M."/>
            <person name="Priest M."/>
            <person name="Roberts A."/>
            <person name="Saif S."/>
            <person name="Shea T."/>
            <person name="Shenoy N."/>
            <person name="Sisk P."/>
            <person name="Stolte C."/>
            <person name="Sykes S."/>
            <person name="White J."/>
            <person name="Yandava C."/>
            <person name="Nusbaum C."/>
            <person name="Birren B."/>
        </authorList>
    </citation>
    <scope>NUCLEOTIDE SEQUENCE [LARGE SCALE GENOMIC DNA]</scope>
    <source>
        <strain evidence="5 6">29_1</strain>
    </source>
</reference>
<dbReference type="PRINTS" id="PR00036">
    <property type="entry name" value="HTHLACI"/>
</dbReference>
<keyword evidence="2" id="KW-0238">DNA-binding</keyword>
<gene>
    <name evidence="5" type="ORF">HMPREF9488_02429</name>
</gene>
<dbReference type="PROSITE" id="PS50932">
    <property type="entry name" value="HTH_LACI_2"/>
    <property type="match status" value="1"/>
</dbReference>
<evidence type="ECO:0000313" key="5">
    <source>
        <dbReference type="EMBL" id="EFW04146.1"/>
    </source>
</evidence>
<dbReference type="STRING" id="100884.GCA_000269565_00080"/>
<keyword evidence="1" id="KW-0805">Transcription regulation</keyword>
<accession>E7GCD7</accession>
<comment type="caution">
    <text evidence="5">The sequence shown here is derived from an EMBL/GenBank/DDBJ whole genome shotgun (WGS) entry which is preliminary data.</text>
</comment>
<dbReference type="GeneID" id="78228017"/>
<evidence type="ECO:0000256" key="3">
    <source>
        <dbReference type="ARBA" id="ARBA00023163"/>
    </source>
</evidence>
<proteinExistence type="predicted"/>
<dbReference type="InterPro" id="IPR046335">
    <property type="entry name" value="LacI/GalR-like_sensor"/>
</dbReference>
<evidence type="ECO:0000313" key="6">
    <source>
        <dbReference type="Proteomes" id="UP000003157"/>
    </source>
</evidence>
<evidence type="ECO:0000256" key="1">
    <source>
        <dbReference type="ARBA" id="ARBA00023015"/>
    </source>
</evidence>
<dbReference type="InterPro" id="IPR028082">
    <property type="entry name" value="Peripla_BP_I"/>
</dbReference>
<dbReference type="OrthoDB" id="9784962at2"/>
<keyword evidence="6" id="KW-1185">Reference proteome</keyword>
<dbReference type="GO" id="GO:0003700">
    <property type="term" value="F:DNA-binding transcription factor activity"/>
    <property type="evidence" value="ECO:0007669"/>
    <property type="project" value="TreeGrafter"/>
</dbReference>
<dbReference type="SUPFAM" id="SSF53822">
    <property type="entry name" value="Periplasmic binding protein-like I"/>
    <property type="match status" value="1"/>
</dbReference>
<organism evidence="5 6">
    <name type="scientific">Coprobacillus cateniformis</name>
    <dbReference type="NCBI Taxonomy" id="100884"/>
    <lineage>
        <taxon>Bacteria</taxon>
        <taxon>Bacillati</taxon>
        <taxon>Bacillota</taxon>
        <taxon>Erysipelotrichia</taxon>
        <taxon>Erysipelotrichales</taxon>
        <taxon>Coprobacillaceae</taxon>
        <taxon>Coprobacillus</taxon>
    </lineage>
</organism>
<dbReference type="eggNOG" id="COG1609">
    <property type="taxonomic scope" value="Bacteria"/>
</dbReference>
<dbReference type="Gene3D" id="3.40.50.2300">
    <property type="match status" value="2"/>
</dbReference>